<evidence type="ECO:0000256" key="2">
    <source>
        <dbReference type="ARBA" id="ARBA00022692"/>
    </source>
</evidence>
<dbReference type="EMBL" id="LT629766">
    <property type="protein sequence ID" value="SDS19471.1"/>
    <property type="molecule type" value="Genomic_DNA"/>
</dbReference>
<evidence type="ECO:0000313" key="7">
    <source>
        <dbReference type="EMBL" id="SDS19471.1"/>
    </source>
</evidence>
<feature type="transmembrane region" description="Helical" evidence="5">
    <location>
        <begin position="45"/>
        <end position="66"/>
    </location>
</feature>
<dbReference type="InterPro" id="IPR036259">
    <property type="entry name" value="MFS_trans_sf"/>
</dbReference>
<accession>A0A1H1Q7I5</accession>
<evidence type="ECO:0000256" key="3">
    <source>
        <dbReference type="ARBA" id="ARBA00022989"/>
    </source>
</evidence>
<dbReference type="PANTHER" id="PTHR23534:SF1">
    <property type="entry name" value="MAJOR FACILITATOR SUPERFAMILY PROTEIN"/>
    <property type="match status" value="1"/>
</dbReference>
<dbReference type="InterPro" id="IPR020846">
    <property type="entry name" value="MFS_dom"/>
</dbReference>
<feature type="transmembrane region" description="Helical" evidence="5">
    <location>
        <begin position="73"/>
        <end position="94"/>
    </location>
</feature>
<dbReference type="GO" id="GO:0005886">
    <property type="term" value="C:plasma membrane"/>
    <property type="evidence" value="ECO:0007669"/>
    <property type="project" value="UniProtKB-SubCell"/>
</dbReference>
<feature type="transmembrane region" description="Helical" evidence="5">
    <location>
        <begin position="12"/>
        <end position="33"/>
    </location>
</feature>
<evidence type="ECO:0000256" key="5">
    <source>
        <dbReference type="SAM" id="Phobius"/>
    </source>
</evidence>
<dbReference type="Pfam" id="PF07690">
    <property type="entry name" value="MFS_1"/>
    <property type="match status" value="1"/>
</dbReference>
<organism evidence="7 8">
    <name type="scientific">Brevibacterium siliguriense</name>
    <dbReference type="NCBI Taxonomy" id="1136497"/>
    <lineage>
        <taxon>Bacteria</taxon>
        <taxon>Bacillati</taxon>
        <taxon>Actinomycetota</taxon>
        <taxon>Actinomycetes</taxon>
        <taxon>Micrococcales</taxon>
        <taxon>Brevibacteriaceae</taxon>
        <taxon>Brevibacterium</taxon>
    </lineage>
</organism>
<keyword evidence="8" id="KW-1185">Reference proteome</keyword>
<sequence>MTSHIREQAKLITAQLLSGAGIASGYAVGGLLAEEITGQTSMAGFAQMSVILGAGLIAYPLAVLAGRSGRRKALTLGFGIGTLGAVVVLVGVTLQFLPLFMLGMMMCGSSTASGLQARYAAVDLADPAAAGRAMSLVVWATTVGSVLGPSFTAPGAHLGETLGMNSLAGPYLISMVAFALATLSASTLTKSVAASTRDSAATDASTTPTAEAAVPPQMRLGEALRFALARPVPLFAMITIVAGQMMMTNVMVMTPVHMDHQEFTLGAIGIVVSIHIAGMYALSPVFGWMADRWGAGIVIAGGAGIFVLTIVLGVIDAVAPESSMVLLSTALSLLGIGWSMFLIGGSSLLTASVPAHARVPLQGASDSAMNLGGALMAAMAGSVLGAGGFLWINLMATFVLLIAVGFSIRAIPLMSWPGRRTSVLAEANDRPTTAASQDGAGE</sequence>
<name>A0A1H1Q7I5_9MICO</name>
<dbReference type="InterPro" id="IPR011701">
    <property type="entry name" value="MFS"/>
</dbReference>
<protein>
    <submittedName>
        <fullName evidence="7">Predicted arabinose efflux permease, MFS family</fullName>
    </submittedName>
</protein>
<dbReference type="SUPFAM" id="SSF103473">
    <property type="entry name" value="MFS general substrate transporter"/>
    <property type="match status" value="1"/>
</dbReference>
<dbReference type="Gene3D" id="1.20.1250.20">
    <property type="entry name" value="MFS general substrate transporter like domains"/>
    <property type="match status" value="1"/>
</dbReference>
<keyword evidence="2 5" id="KW-0812">Transmembrane</keyword>
<keyword evidence="3 5" id="KW-1133">Transmembrane helix</keyword>
<evidence type="ECO:0000259" key="6">
    <source>
        <dbReference type="PROSITE" id="PS50850"/>
    </source>
</evidence>
<feature type="transmembrane region" description="Helical" evidence="5">
    <location>
        <begin position="367"/>
        <end position="384"/>
    </location>
</feature>
<dbReference type="STRING" id="1136497.SAMN04489752_1181"/>
<dbReference type="Proteomes" id="UP000199597">
    <property type="component" value="Chromosome I"/>
</dbReference>
<feature type="transmembrane region" description="Helical" evidence="5">
    <location>
        <begin position="335"/>
        <end position="355"/>
    </location>
</feature>
<dbReference type="RefSeq" id="WP_092011167.1">
    <property type="nucleotide sequence ID" value="NZ_LT629766.1"/>
</dbReference>
<dbReference type="PANTHER" id="PTHR23534">
    <property type="entry name" value="MFS PERMEASE"/>
    <property type="match status" value="1"/>
</dbReference>
<evidence type="ECO:0000256" key="4">
    <source>
        <dbReference type="ARBA" id="ARBA00023136"/>
    </source>
</evidence>
<feature type="transmembrane region" description="Helical" evidence="5">
    <location>
        <begin position="133"/>
        <end position="151"/>
    </location>
</feature>
<dbReference type="PROSITE" id="PS50850">
    <property type="entry name" value="MFS"/>
    <property type="match status" value="1"/>
</dbReference>
<feature type="transmembrane region" description="Helical" evidence="5">
    <location>
        <begin position="294"/>
        <end position="315"/>
    </location>
</feature>
<feature type="transmembrane region" description="Helical" evidence="5">
    <location>
        <begin position="234"/>
        <end position="257"/>
    </location>
</feature>
<feature type="transmembrane region" description="Helical" evidence="5">
    <location>
        <begin position="100"/>
        <end position="121"/>
    </location>
</feature>
<comment type="subcellular location">
    <subcellularLocation>
        <location evidence="1">Cell membrane</location>
        <topology evidence="1">Multi-pass membrane protein</topology>
    </subcellularLocation>
</comment>
<feature type="transmembrane region" description="Helical" evidence="5">
    <location>
        <begin position="390"/>
        <end position="411"/>
    </location>
</feature>
<feature type="transmembrane region" description="Helical" evidence="5">
    <location>
        <begin position="263"/>
        <end position="282"/>
    </location>
</feature>
<proteinExistence type="predicted"/>
<dbReference type="AlphaFoldDB" id="A0A1H1Q7I5"/>
<evidence type="ECO:0000256" key="1">
    <source>
        <dbReference type="ARBA" id="ARBA00004651"/>
    </source>
</evidence>
<feature type="transmembrane region" description="Helical" evidence="5">
    <location>
        <begin position="171"/>
        <end position="189"/>
    </location>
</feature>
<dbReference type="GO" id="GO:0022857">
    <property type="term" value="F:transmembrane transporter activity"/>
    <property type="evidence" value="ECO:0007669"/>
    <property type="project" value="InterPro"/>
</dbReference>
<feature type="domain" description="Major facilitator superfamily (MFS) profile" evidence="6">
    <location>
        <begin position="1"/>
        <end position="415"/>
    </location>
</feature>
<gene>
    <name evidence="7" type="ORF">SAMN04489752_1181</name>
</gene>
<evidence type="ECO:0000313" key="8">
    <source>
        <dbReference type="Proteomes" id="UP000199597"/>
    </source>
</evidence>
<dbReference type="OrthoDB" id="9776171at2"/>
<keyword evidence="4 5" id="KW-0472">Membrane</keyword>
<reference evidence="8" key="1">
    <citation type="submission" date="2016-10" db="EMBL/GenBank/DDBJ databases">
        <authorList>
            <person name="Varghese N."/>
            <person name="Submissions S."/>
        </authorList>
    </citation>
    <scope>NUCLEOTIDE SEQUENCE [LARGE SCALE GENOMIC DNA]</scope>
    <source>
        <strain evidence="8">DSM 23676</strain>
    </source>
</reference>